<dbReference type="PANTHER" id="PTHR24221:SF248">
    <property type="entry name" value="ABC TRANSPORTER TRANSMEMBRANE REGION"/>
    <property type="match status" value="1"/>
</dbReference>
<keyword evidence="4 10" id="KW-0067">ATP-binding</keyword>
<evidence type="ECO:0000256" key="4">
    <source>
        <dbReference type="ARBA" id="ARBA00022840"/>
    </source>
</evidence>
<feature type="domain" description="ABC transmembrane type-1" evidence="9">
    <location>
        <begin position="31"/>
        <end position="305"/>
    </location>
</feature>
<dbReference type="PROSITE" id="PS00211">
    <property type="entry name" value="ABC_TRANSPORTER_1"/>
    <property type="match status" value="1"/>
</dbReference>
<dbReference type="InterPro" id="IPR027417">
    <property type="entry name" value="P-loop_NTPase"/>
</dbReference>
<dbReference type="InterPro" id="IPR003593">
    <property type="entry name" value="AAA+_ATPase"/>
</dbReference>
<keyword evidence="2" id="KW-0812">Transmembrane</keyword>
<dbReference type="InterPro" id="IPR011527">
    <property type="entry name" value="ABC1_TM_dom"/>
</dbReference>
<evidence type="ECO:0000256" key="3">
    <source>
        <dbReference type="ARBA" id="ARBA00022741"/>
    </source>
</evidence>
<dbReference type="InterPro" id="IPR010128">
    <property type="entry name" value="ATPase_T1SS_PrtD-like"/>
</dbReference>
<dbReference type="PROSITE" id="PS50893">
    <property type="entry name" value="ABC_TRANSPORTER_2"/>
    <property type="match status" value="1"/>
</dbReference>
<dbReference type="GO" id="GO:0005886">
    <property type="term" value="C:plasma membrane"/>
    <property type="evidence" value="ECO:0007669"/>
    <property type="project" value="UniProtKB-SubCell"/>
</dbReference>
<feature type="compositionally biased region" description="Low complexity" evidence="7">
    <location>
        <begin position="622"/>
        <end position="637"/>
    </location>
</feature>
<dbReference type="EMBL" id="FXZK01000008">
    <property type="protein sequence ID" value="SMY09303.1"/>
    <property type="molecule type" value="Genomic_DNA"/>
</dbReference>
<feature type="compositionally biased region" description="Low complexity" evidence="7">
    <location>
        <begin position="657"/>
        <end position="670"/>
    </location>
</feature>
<dbReference type="Proteomes" id="UP000201613">
    <property type="component" value="Unassembled WGS sequence"/>
</dbReference>
<dbReference type="SMART" id="SM00382">
    <property type="entry name" value="AAA"/>
    <property type="match status" value="1"/>
</dbReference>
<gene>
    <name evidence="10" type="primary">prsD_2</name>
    <name evidence="10" type="ORF">LOM8899_03468</name>
</gene>
<dbReference type="GO" id="GO:0140359">
    <property type="term" value="F:ABC-type transporter activity"/>
    <property type="evidence" value="ECO:0007669"/>
    <property type="project" value="InterPro"/>
</dbReference>
<dbReference type="GO" id="GO:0030253">
    <property type="term" value="P:protein secretion by the type I secretion system"/>
    <property type="evidence" value="ECO:0007669"/>
    <property type="project" value="InterPro"/>
</dbReference>
<evidence type="ECO:0000313" key="11">
    <source>
        <dbReference type="Proteomes" id="UP000201613"/>
    </source>
</evidence>
<keyword evidence="11" id="KW-1185">Reference proteome</keyword>
<dbReference type="InterPro" id="IPR036640">
    <property type="entry name" value="ABC1_TM_sf"/>
</dbReference>
<dbReference type="GO" id="GO:0034040">
    <property type="term" value="F:ATPase-coupled lipid transmembrane transporter activity"/>
    <property type="evidence" value="ECO:0007669"/>
    <property type="project" value="TreeGrafter"/>
</dbReference>
<dbReference type="SUPFAM" id="SSF90123">
    <property type="entry name" value="ABC transporter transmembrane region"/>
    <property type="match status" value="1"/>
</dbReference>
<evidence type="ECO:0000256" key="2">
    <source>
        <dbReference type="ARBA" id="ARBA00022692"/>
    </source>
</evidence>
<evidence type="ECO:0000256" key="7">
    <source>
        <dbReference type="SAM" id="MobiDB-lite"/>
    </source>
</evidence>
<evidence type="ECO:0000259" key="8">
    <source>
        <dbReference type="PROSITE" id="PS50893"/>
    </source>
</evidence>
<dbReference type="Gene3D" id="1.20.1560.10">
    <property type="entry name" value="ABC transporter type 1, transmembrane domain"/>
    <property type="match status" value="1"/>
</dbReference>
<dbReference type="InterPro" id="IPR017871">
    <property type="entry name" value="ABC_transporter-like_CS"/>
</dbReference>
<evidence type="ECO:0000256" key="1">
    <source>
        <dbReference type="ARBA" id="ARBA00004651"/>
    </source>
</evidence>
<name>A0A238LID2_9RHOB</name>
<keyword evidence="3" id="KW-0547">Nucleotide-binding</keyword>
<dbReference type="Pfam" id="PF00005">
    <property type="entry name" value="ABC_tran"/>
    <property type="match status" value="1"/>
</dbReference>
<evidence type="ECO:0000259" key="9">
    <source>
        <dbReference type="PROSITE" id="PS50929"/>
    </source>
</evidence>
<dbReference type="InterPro" id="IPR039421">
    <property type="entry name" value="Type_1_exporter"/>
</dbReference>
<feature type="region of interest" description="Disordered" evidence="7">
    <location>
        <begin position="622"/>
        <end position="679"/>
    </location>
</feature>
<dbReference type="AlphaFoldDB" id="A0A238LID2"/>
<keyword evidence="5" id="KW-1133">Transmembrane helix</keyword>
<keyword evidence="6" id="KW-0472">Membrane</keyword>
<dbReference type="NCBIfam" id="TIGR01842">
    <property type="entry name" value="type_I_sec_PrtD"/>
    <property type="match status" value="1"/>
</dbReference>
<dbReference type="InterPro" id="IPR003439">
    <property type="entry name" value="ABC_transporter-like_ATP-bd"/>
</dbReference>
<reference evidence="10 11" key="1">
    <citation type="submission" date="2017-05" db="EMBL/GenBank/DDBJ databases">
        <authorList>
            <person name="Song R."/>
            <person name="Chenine A.L."/>
            <person name="Ruprecht R.M."/>
        </authorList>
    </citation>
    <scope>NUCLEOTIDE SEQUENCE [LARGE SCALE GENOMIC DNA]</scope>
    <source>
        <strain evidence="10 11">CECT 8899</strain>
    </source>
</reference>
<comment type="subcellular location">
    <subcellularLocation>
        <location evidence="1">Cell membrane</location>
        <topology evidence="1">Multi-pass membrane protein</topology>
    </subcellularLocation>
</comment>
<dbReference type="RefSeq" id="WP_245820586.1">
    <property type="nucleotide sequence ID" value="NZ_FXZK01000008.1"/>
</dbReference>
<sequence>MQAMQGHKSDVIGAVGDPYRTALKRLRPSLIVVVLLSAAVNLLALTGSIYMLQVYDRVLSSRSVQTLVGLFVIVVVLYSFFALFDALRARFLSRAALRLDNDLAGAAFRIALLPGADKVQATALANLNVLRGFLSSAGATTIADLPFMPLFMTVLFLIHPWLGFLTIGGAAVVCVIALINRAVTAPSLSRSLTLDAQERGFSVESSRSADAVRAMRMQTAVTGHWLKLHKKALASGQSGNEPSEVLAASSRSFRMLLQSSILTLGAYLVLLEQISPGMIIASSILAGRALAPVDQLIGHWRTIARSLTAHRHLAAAFAALPQGEDAIELPAPKGHVSVRKLTKLGADASGVDPRRIVSDASFSLQAGDGLGVIGASASGKTTLARLLVGATHADGGEVRLDGATLEQWPSRQLGRAIGYLPQSLELLPGTIRDNIARFDPEATDEAVIDAAMLTGIHDMIMTLPKGYATRICDAGAPSPLSGGQIQRLGLARAVFGLPALVVLDEPNANLDISGDDALARTITALRRSGSTVIVMTHRPSALGAVNKLLVLDAGRIKAFGDKDEILAAPRAAPAANAAPVPSAAPASTFRAAPPRRSVVAVAPAGAPNEARAKSRTIVKLPPQTAPQTAPHAAPQTTSRTATQPVTDPHSEPEAAAKPRARAVPMVVRKAGPARAKRQA</sequence>
<evidence type="ECO:0000313" key="10">
    <source>
        <dbReference type="EMBL" id="SMY09303.1"/>
    </source>
</evidence>
<dbReference type="GO" id="GO:0030256">
    <property type="term" value="C:type I protein secretion system complex"/>
    <property type="evidence" value="ECO:0007669"/>
    <property type="project" value="InterPro"/>
</dbReference>
<organism evidence="10 11">
    <name type="scientific">Flavimaricola marinus</name>
    <dbReference type="NCBI Taxonomy" id="1819565"/>
    <lineage>
        <taxon>Bacteria</taxon>
        <taxon>Pseudomonadati</taxon>
        <taxon>Pseudomonadota</taxon>
        <taxon>Alphaproteobacteria</taxon>
        <taxon>Rhodobacterales</taxon>
        <taxon>Paracoccaceae</taxon>
        <taxon>Flavimaricola</taxon>
    </lineage>
</organism>
<dbReference type="Gene3D" id="3.40.50.300">
    <property type="entry name" value="P-loop containing nucleotide triphosphate hydrolases"/>
    <property type="match status" value="1"/>
</dbReference>
<dbReference type="GO" id="GO:0016887">
    <property type="term" value="F:ATP hydrolysis activity"/>
    <property type="evidence" value="ECO:0007669"/>
    <property type="project" value="InterPro"/>
</dbReference>
<protein>
    <submittedName>
        <fullName evidence="10">Type I secretion system ATP-binding protein PrsD</fullName>
    </submittedName>
</protein>
<dbReference type="PROSITE" id="PS50929">
    <property type="entry name" value="ABC_TM1F"/>
    <property type="match status" value="1"/>
</dbReference>
<dbReference type="SUPFAM" id="SSF52540">
    <property type="entry name" value="P-loop containing nucleoside triphosphate hydrolases"/>
    <property type="match status" value="1"/>
</dbReference>
<accession>A0A238LID2</accession>
<feature type="domain" description="ABC transporter" evidence="8">
    <location>
        <begin position="336"/>
        <end position="578"/>
    </location>
</feature>
<evidence type="ECO:0000256" key="5">
    <source>
        <dbReference type="ARBA" id="ARBA00022989"/>
    </source>
</evidence>
<proteinExistence type="predicted"/>
<dbReference type="PANTHER" id="PTHR24221">
    <property type="entry name" value="ATP-BINDING CASSETTE SUB-FAMILY B"/>
    <property type="match status" value="1"/>
</dbReference>
<dbReference type="GO" id="GO:0005524">
    <property type="term" value="F:ATP binding"/>
    <property type="evidence" value="ECO:0007669"/>
    <property type="project" value="UniProtKB-KW"/>
</dbReference>
<evidence type="ECO:0000256" key="6">
    <source>
        <dbReference type="ARBA" id="ARBA00023136"/>
    </source>
</evidence>